<dbReference type="Proteomes" id="UP000181790">
    <property type="component" value="Unassembled WGS sequence"/>
</dbReference>
<keyword evidence="4" id="KW-1003">Cell membrane</keyword>
<dbReference type="PRINTS" id="PR00344">
    <property type="entry name" value="BCTRLSENSOR"/>
</dbReference>
<name>A0A1S2VRH1_9BACT</name>
<feature type="transmembrane region" description="Helical" evidence="14">
    <location>
        <begin position="773"/>
        <end position="795"/>
    </location>
</feature>
<dbReference type="GO" id="GO:0005524">
    <property type="term" value="F:ATP binding"/>
    <property type="evidence" value="ECO:0007669"/>
    <property type="project" value="UniProtKB-KW"/>
</dbReference>
<dbReference type="Pfam" id="PF02518">
    <property type="entry name" value="HATPase_c"/>
    <property type="match status" value="1"/>
</dbReference>
<feature type="domain" description="HAMP" evidence="16">
    <location>
        <begin position="959"/>
        <end position="1011"/>
    </location>
</feature>
<evidence type="ECO:0000256" key="1">
    <source>
        <dbReference type="ARBA" id="ARBA00000085"/>
    </source>
</evidence>
<feature type="transmembrane region" description="Helical" evidence="14">
    <location>
        <begin position="325"/>
        <end position="346"/>
    </location>
</feature>
<dbReference type="RefSeq" id="WP_071501330.1">
    <property type="nucleotide sequence ID" value="NZ_MORL01000001.1"/>
</dbReference>
<evidence type="ECO:0000256" key="10">
    <source>
        <dbReference type="ARBA" id="ARBA00022840"/>
    </source>
</evidence>
<keyword evidence="6" id="KW-0808">Transferase</keyword>
<comment type="caution">
    <text evidence="17">The sequence shown here is derived from an EMBL/GenBank/DDBJ whole genome shotgun (WGS) entry which is preliminary data.</text>
</comment>
<feature type="transmembrane region" description="Helical" evidence="14">
    <location>
        <begin position="428"/>
        <end position="445"/>
    </location>
</feature>
<evidence type="ECO:0000256" key="6">
    <source>
        <dbReference type="ARBA" id="ARBA00022679"/>
    </source>
</evidence>
<evidence type="ECO:0000256" key="4">
    <source>
        <dbReference type="ARBA" id="ARBA00022475"/>
    </source>
</evidence>
<dbReference type="PANTHER" id="PTHR45528">
    <property type="entry name" value="SENSOR HISTIDINE KINASE CPXA"/>
    <property type="match status" value="1"/>
</dbReference>
<evidence type="ECO:0000259" key="15">
    <source>
        <dbReference type="PROSITE" id="PS50109"/>
    </source>
</evidence>
<dbReference type="SUPFAM" id="SSF55874">
    <property type="entry name" value="ATPase domain of HSP90 chaperone/DNA topoisomerase II/histidine kinase"/>
    <property type="match status" value="1"/>
</dbReference>
<dbReference type="EMBL" id="MORL01000001">
    <property type="protein sequence ID" value="OIN60826.1"/>
    <property type="molecule type" value="Genomic_DNA"/>
</dbReference>
<dbReference type="InterPro" id="IPR036890">
    <property type="entry name" value="HATPase_C_sf"/>
</dbReference>
<dbReference type="GO" id="GO:0000155">
    <property type="term" value="F:phosphorelay sensor kinase activity"/>
    <property type="evidence" value="ECO:0007669"/>
    <property type="project" value="InterPro"/>
</dbReference>
<evidence type="ECO:0000256" key="5">
    <source>
        <dbReference type="ARBA" id="ARBA00022553"/>
    </source>
</evidence>
<sequence>MKIVEKHIFLFLAMLMVLLSALCYVFLERDAPGATDEQYLAAIQERVKTELRTSSEELLQVTNRVKETKDFTFSNLNFSTRYPYFIFQDGKILYWSDQLFVPDYERIATVPHPRLVHFDQGKYIVSRQKIVKNGHQYDIYSLVMVYRHYNNTNTYLQSGYNPALFPIEPRAISMQKARSYQNIYDNSPVFLFSVTPPHIRAYRNHSTPVNTVILATIGVLFLGLYVIRLMIRFGRKRQFEFGFLVFFAYLLMLRGVMLYFGVPFLFIDTDLFNPKFYASSVIAPSLSDMLLNSLAVVMLGLYMIAHYYRTRTFRFLIRQHDWIKLLVSVSTVIASYVVFYLCYAELNNIYEKSQYMLDISLSIHFTHLKIACLLVFVSISLIYFLALHLLTSLFIRFNNDMRQGWLAFLVGTVLSAVLYYAVGVIAELVWVLNGIYFITLYLTRFPRILYTFRYQTSIYLFFAAFICALTTAYVVYRQEIKKDIARKKDFGARLLAENDILGEFLLDKARGAIAGDTEIRRSFRRDSILGSARIQHRVKSTYLEKYFEKYDVEVLSFDADGNPLEHRPNAMDYRAYDERYRHDRFKTQYNGLYFNNEVGNNIIKQYIGFIDVYGQDTDSTLIGRLVLDLKLRNETPKNVYLELLVDKKLIQSPESQDYSYVIYGGTPKSIMYSTGSYNYDRKMPQWMLERPELFDAGMTLNGYKHVGLQGKNGRTIVVSSLEFPLSSILSNFSFLFLILVLTVIVAIMTYAIRYQISHFSVNYSTRIQILLNIAFFLPLLLVMIIILGVITSNYVSNQETAFISNTRNIASNFLSYLDEYQQGKRSLESAQEELKKIARDVDTDINVFDTTGVLFTSTRPLMYESGHLSKRINPQAYIHLIENKEKQVLLSESLGSKEYRTAYAGIKSYKGRLLGVLSVPYFYAQPELDEQVSEVVASTLNVFMILFIVFLILSYIASNSLTGPLRLITQKIRRTNLDKLNEPLDWKSDDEIGLLVGEYNRMLVKLEESKQALSVSEKQSAWREMAKQIAHEIKNPLTPMKLTLQHLQRTMPVGEEDSRARRIIKNAFESLLEQIDNISEIAASFSELAKMPLPKNEMFEITAVLNKAADLYADDERNSVVKDIMQGPIMVIGDRQMTGRIITNLIINGIQSVPPGRKPRIELKLFTTEDEVQIEIHDNGSGIPESIRAKVFLPNFSTKKDGSGLGLAIAKRGIEHVGGSIWFETTEDVGTSFFVTLPLAHRANGSGGSISKHPEGVIRR</sequence>
<keyword evidence="8" id="KW-0547">Nucleotide-binding</keyword>
<keyword evidence="18" id="KW-1185">Reference proteome</keyword>
<feature type="transmembrane region" description="Helical" evidence="14">
    <location>
        <begin position="286"/>
        <end position="305"/>
    </location>
</feature>
<dbReference type="OrthoDB" id="9776727at2"/>
<dbReference type="InterPro" id="IPR005467">
    <property type="entry name" value="His_kinase_dom"/>
</dbReference>
<dbReference type="PROSITE" id="PS50109">
    <property type="entry name" value="HIS_KIN"/>
    <property type="match status" value="1"/>
</dbReference>
<feature type="transmembrane region" description="Helical" evidence="14">
    <location>
        <begin position="732"/>
        <end position="752"/>
    </location>
</feature>
<evidence type="ECO:0000256" key="2">
    <source>
        <dbReference type="ARBA" id="ARBA00004651"/>
    </source>
</evidence>
<evidence type="ECO:0000256" key="12">
    <source>
        <dbReference type="ARBA" id="ARBA00023012"/>
    </source>
</evidence>
<keyword evidence="10" id="KW-0067">ATP-binding</keyword>
<evidence type="ECO:0000313" key="18">
    <source>
        <dbReference type="Proteomes" id="UP000181790"/>
    </source>
</evidence>
<dbReference type="EC" id="2.7.13.3" evidence="3"/>
<dbReference type="CDD" id="cd00082">
    <property type="entry name" value="HisKA"/>
    <property type="match status" value="1"/>
</dbReference>
<dbReference type="InterPro" id="IPR004358">
    <property type="entry name" value="Sig_transdc_His_kin-like_C"/>
</dbReference>
<evidence type="ECO:0000256" key="7">
    <source>
        <dbReference type="ARBA" id="ARBA00022692"/>
    </source>
</evidence>
<feature type="transmembrane region" description="Helical" evidence="14">
    <location>
        <begin position="935"/>
        <end position="957"/>
    </location>
</feature>
<protein>
    <recommendedName>
        <fullName evidence="3">histidine kinase</fullName>
        <ecNumber evidence="3">2.7.13.3</ecNumber>
    </recommendedName>
</protein>
<dbReference type="SUPFAM" id="SSF47384">
    <property type="entry name" value="Homodimeric domain of signal transducing histidine kinase"/>
    <property type="match status" value="1"/>
</dbReference>
<dbReference type="PROSITE" id="PS50885">
    <property type="entry name" value="HAMP"/>
    <property type="match status" value="1"/>
</dbReference>
<keyword evidence="12" id="KW-0902">Two-component regulatory system</keyword>
<dbReference type="GO" id="GO:0005886">
    <property type="term" value="C:plasma membrane"/>
    <property type="evidence" value="ECO:0007669"/>
    <property type="project" value="UniProtKB-SubCell"/>
</dbReference>
<dbReference type="SMART" id="SM00388">
    <property type="entry name" value="HisKA"/>
    <property type="match status" value="1"/>
</dbReference>
<dbReference type="Gene3D" id="3.30.565.10">
    <property type="entry name" value="Histidine kinase-like ATPase, C-terminal domain"/>
    <property type="match status" value="1"/>
</dbReference>
<evidence type="ECO:0000256" key="8">
    <source>
        <dbReference type="ARBA" id="ARBA00022741"/>
    </source>
</evidence>
<dbReference type="Gene3D" id="6.10.340.10">
    <property type="match status" value="1"/>
</dbReference>
<organism evidence="17 18">
    <name type="scientific">Arsenicibacter rosenii</name>
    <dbReference type="NCBI Taxonomy" id="1750698"/>
    <lineage>
        <taxon>Bacteria</taxon>
        <taxon>Pseudomonadati</taxon>
        <taxon>Bacteroidota</taxon>
        <taxon>Cytophagia</taxon>
        <taxon>Cytophagales</taxon>
        <taxon>Spirosomataceae</taxon>
        <taxon>Arsenicibacter</taxon>
    </lineage>
</organism>
<dbReference type="Gene3D" id="1.10.287.130">
    <property type="match status" value="1"/>
</dbReference>
<feature type="domain" description="Histidine kinase" evidence="15">
    <location>
        <begin position="1028"/>
        <end position="1241"/>
    </location>
</feature>
<keyword evidence="13 14" id="KW-0472">Membrane</keyword>
<dbReference type="PANTHER" id="PTHR45528:SF1">
    <property type="entry name" value="SENSOR HISTIDINE KINASE CPXA"/>
    <property type="match status" value="1"/>
</dbReference>
<keyword evidence="9 17" id="KW-0418">Kinase</keyword>
<dbReference type="InterPro" id="IPR036097">
    <property type="entry name" value="HisK_dim/P_sf"/>
</dbReference>
<dbReference type="InterPro" id="IPR050398">
    <property type="entry name" value="HssS/ArlS-like"/>
</dbReference>
<feature type="transmembrane region" description="Helical" evidence="14">
    <location>
        <begin position="212"/>
        <end position="231"/>
    </location>
</feature>
<comment type="subcellular location">
    <subcellularLocation>
        <location evidence="2">Cell membrane</location>
        <topology evidence="2">Multi-pass membrane protein</topology>
    </subcellularLocation>
</comment>
<comment type="catalytic activity">
    <reaction evidence="1">
        <text>ATP + protein L-histidine = ADP + protein N-phospho-L-histidine.</text>
        <dbReference type="EC" id="2.7.13.3"/>
    </reaction>
</comment>
<keyword evidence="7 14" id="KW-0812">Transmembrane</keyword>
<dbReference type="InterPro" id="IPR003594">
    <property type="entry name" value="HATPase_dom"/>
</dbReference>
<evidence type="ECO:0000313" key="17">
    <source>
        <dbReference type="EMBL" id="OIN60826.1"/>
    </source>
</evidence>
<dbReference type="AlphaFoldDB" id="A0A1S2VRH1"/>
<evidence type="ECO:0000256" key="13">
    <source>
        <dbReference type="ARBA" id="ARBA00023136"/>
    </source>
</evidence>
<evidence type="ECO:0000256" key="3">
    <source>
        <dbReference type="ARBA" id="ARBA00012438"/>
    </source>
</evidence>
<evidence type="ECO:0000259" key="16">
    <source>
        <dbReference type="PROSITE" id="PS50885"/>
    </source>
</evidence>
<evidence type="ECO:0000256" key="14">
    <source>
        <dbReference type="SAM" id="Phobius"/>
    </source>
</evidence>
<dbReference type="Pfam" id="PF00512">
    <property type="entry name" value="HisKA"/>
    <property type="match status" value="1"/>
</dbReference>
<proteinExistence type="predicted"/>
<accession>A0A1S2VRH1</accession>
<gene>
    <name evidence="17" type="ORF">BLX24_01645</name>
</gene>
<feature type="transmembrane region" description="Helical" evidence="14">
    <location>
        <begin position="457"/>
        <end position="476"/>
    </location>
</feature>
<keyword evidence="5" id="KW-0597">Phosphoprotein</keyword>
<dbReference type="InterPro" id="IPR003660">
    <property type="entry name" value="HAMP_dom"/>
</dbReference>
<dbReference type="SMART" id="SM00304">
    <property type="entry name" value="HAMP"/>
    <property type="match status" value="1"/>
</dbReference>
<dbReference type="InterPro" id="IPR003661">
    <property type="entry name" value="HisK_dim/P_dom"/>
</dbReference>
<evidence type="ECO:0000256" key="11">
    <source>
        <dbReference type="ARBA" id="ARBA00022989"/>
    </source>
</evidence>
<feature type="transmembrane region" description="Helical" evidence="14">
    <location>
        <begin position="366"/>
        <end position="391"/>
    </location>
</feature>
<reference evidence="17 18" key="1">
    <citation type="submission" date="2016-10" db="EMBL/GenBank/DDBJ databases">
        <title>Arsenicibacter rosenii gen. nov., sp. nov., an efficient arsenic-methylating bacterium isolated from an arsenic-contaminated paddy soil.</title>
        <authorList>
            <person name="Huang K."/>
        </authorList>
    </citation>
    <scope>NUCLEOTIDE SEQUENCE [LARGE SCALE GENOMIC DNA]</scope>
    <source>
        <strain evidence="17 18">SM-1</strain>
    </source>
</reference>
<feature type="transmembrane region" description="Helical" evidence="14">
    <location>
        <begin position="243"/>
        <end position="266"/>
    </location>
</feature>
<evidence type="ECO:0000256" key="9">
    <source>
        <dbReference type="ARBA" id="ARBA00022777"/>
    </source>
</evidence>
<keyword evidence="11 14" id="KW-1133">Transmembrane helix</keyword>
<dbReference type="SMART" id="SM00387">
    <property type="entry name" value="HATPase_c"/>
    <property type="match status" value="1"/>
</dbReference>